<reference evidence="1" key="2">
    <citation type="journal article" date="2022" name="Elife">
        <title>Obligate sexual reproduction of a homothallic fungus closely related to the Cryptococcus pathogenic species complex.</title>
        <authorList>
            <person name="Passer A.R."/>
            <person name="Clancey S.A."/>
            <person name="Shea T."/>
            <person name="David-Palma M."/>
            <person name="Averette A.F."/>
            <person name="Boekhout T."/>
            <person name="Porcel B.M."/>
            <person name="Nowrousian M."/>
            <person name="Cuomo C.A."/>
            <person name="Sun S."/>
            <person name="Heitman J."/>
            <person name="Coelho M.A."/>
        </authorList>
    </citation>
    <scope>NUCLEOTIDE SEQUENCE</scope>
    <source>
        <strain evidence="1">CBS 7841</strain>
    </source>
</reference>
<protein>
    <submittedName>
        <fullName evidence="1">Uncharacterized protein</fullName>
    </submittedName>
</protein>
<reference evidence="1" key="3">
    <citation type="submission" date="2024-01" db="EMBL/GenBank/DDBJ databases">
        <authorList>
            <person name="Coelho M.A."/>
            <person name="David-Palma M."/>
            <person name="Shea T."/>
            <person name="Sun S."/>
            <person name="Cuomo C.A."/>
            <person name="Heitman J."/>
        </authorList>
    </citation>
    <scope>NUCLEOTIDE SEQUENCE</scope>
    <source>
        <strain evidence="1">CBS 7841</strain>
    </source>
</reference>
<evidence type="ECO:0000313" key="1">
    <source>
        <dbReference type="EMBL" id="WVN86550.1"/>
    </source>
</evidence>
<sequence>MRLSLLALTTLSATANVISAAPVEQAHVPRDVEGNTSIVSLKNISTLSSLVVYNPSSAAGSSTSGMADSNASAKSKPVEILSLGDSVVFNPTPSTTLSFIGNVSTSSAVKESGSRATAAATSSKSATSTGRKEAQVGIAGLGVIMWAASVLLF</sequence>
<reference evidence="1" key="1">
    <citation type="submission" date="2016-06" db="EMBL/GenBank/DDBJ databases">
        <authorList>
            <person name="Cuomo C."/>
            <person name="Litvintseva A."/>
            <person name="Heitman J."/>
            <person name="Chen Y."/>
            <person name="Sun S."/>
            <person name="Springer D."/>
            <person name="Dromer F."/>
            <person name="Young S."/>
            <person name="Zeng Q."/>
            <person name="Chapman S."/>
            <person name="Gujja S."/>
            <person name="Saif S."/>
            <person name="Birren B."/>
        </authorList>
    </citation>
    <scope>NUCLEOTIDE SEQUENCE</scope>
    <source>
        <strain evidence="1">CBS 7841</strain>
    </source>
</reference>
<proteinExistence type="predicted"/>
<dbReference type="GeneID" id="91085930"/>
<dbReference type="AlphaFoldDB" id="A0A1E3HP65"/>
<keyword evidence="2" id="KW-1185">Reference proteome</keyword>
<dbReference type="VEuPathDB" id="FungiDB:L203_06230"/>
<evidence type="ECO:0000313" key="2">
    <source>
        <dbReference type="Proteomes" id="UP000094043"/>
    </source>
</evidence>
<dbReference type="EMBL" id="CP143785">
    <property type="protein sequence ID" value="WVN86550.1"/>
    <property type="molecule type" value="Genomic_DNA"/>
</dbReference>
<dbReference type="RefSeq" id="XP_066067250.1">
    <property type="nucleotide sequence ID" value="XM_066211153.1"/>
</dbReference>
<dbReference type="KEGG" id="cdep:91085930"/>
<dbReference type="Proteomes" id="UP000094043">
    <property type="component" value="Chromosome 2"/>
</dbReference>
<name>A0A1E3HP65_9TREE</name>
<organism evidence="1 2">
    <name type="scientific">Cryptococcus depauperatus CBS 7841</name>
    <dbReference type="NCBI Taxonomy" id="1295531"/>
    <lineage>
        <taxon>Eukaryota</taxon>
        <taxon>Fungi</taxon>
        <taxon>Dikarya</taxon>
        <taxon>Basidiomycota</taxon>
        <taxon>Agaricomycotina</taxon>
        <taxon>Tremellomycetes</taxon>
        <taxon>Tremellales</taxon>
        <taxon>Cryptococcaceae</taxon>
        <taxon>Cryptococcus</taxon>
    </lineage>
</organism>
<accession>A0A1E3HP65</accession>
<gene>
    <name evidence="1" type="ORF">L203_101717</name>
</gene>
<dbReference type="OrthoDB" id="2576508at2759"/>